<protein>
    <submittedName>
        <fullName evidence="9">MFS domain-containing protein</fullName>
    </submittedName>
</protein>
<keyword evidence="4 7" id="KW-1133">Transmembrane helix</keyword>
<dbReference type="Gene3D" id="1.20.1250.20">
    <property type="entry name" value="MFS general substrate transporter like domains"/>
    <property type="match status" value="1"/>
</dbReference>
<evidence type="ECO:0000256" key="6">
    <source>
        <dbReference type="ARBA" id="ARBA00024338"/>
    </source>
</evidence>
<feature type="domain" description="Major facilitator superfamily (MFS) profile" evidence="8">
    <location>
        <begin position="1"/>
        <end position="425"/>
    </location>
</feature>
<dbReference type="PANTHER" id="PTHR23505:SF79">
    <property type="entry name" value="PROTEIN SPINSTER"/>
    <property type="match status" value="1"/>
</dbReference>
<accession>A0A1I8EYA5</accession>
<dbReference type="GO" id="GO:0022857">
    <property type="term" value="F:transmembrane transporter activity"/>
    <property type="evidence" value="ECO:0007669"/>
    <property type="project" value="InterPro"/>
</dbReference>
<keyword evidence="2" id="KW-0813">Transport</keyword>
<sequence>MSSEKLKIKNGPRVLTQVQAFFSIDDTGAGLLQTVFIIFYMIVAPLCGFLGDRYNRKWIMVIGIAIWIIAVMASSFVPANLFWLFLLLRGVVGIGEASYATIAPTIIADIFSMPIRSRAIMFFYFAIPIGSGLGYIVSSNISSLLGGWQWGIRVTPFLGVLCIIFIILVMKEPKRGEAESVVSNNIKRTSYWEDIKAICKIPTYVNATLAYTSVIFATGTLSWWGPAAVEHSIAMRENLNNTGELSSEQKNSITLSFGIITVVGGILGVSAGTMLSQFWSQGKLCCKPIKTVRSDALVCAIGSLFAIPFLFIGLHLCSTNITLAWVFIFLAVVSLCLNWAIIIDMLLDIIVPQRRSIANSWQILISHLFGDASGPYIVGLVSDWIRGSDDTPTACFQSLIKAFYIPNIILIISVLLFVGAAISFVHDRNKFLQQIGHYSKYDYSSAKFNGNEVKIGNVIIRVSSFPDDNIFNMFDVSTHIVIFLSFSKYNYFTIYINNQILHKVKHLHLISYSSNIGYLSIKEVIIAQKNMIFIYQ</sequence>
<feature type="transmembrane region" description="Helical" evidence="7">
    <location>
        <begin position="204"/>
        <end position="225"/>
    </location>
</feature>
<evidence type="ECO:0000256" key="1">
    <source>
        <dbReference type="ARBA" id="ARBA00004141"/>
    </source>
</evidence>
<dbReference type="InterPro" id="IPR020846">
    <property type="entry name" value="MFS_dom"/>
</dbReference>
<dbReference type="GO" id="GO:0016020">
    <property type="term" value="C:membrane"/>
    <property type="evidence" value="ECO:0007669"/>
    <property type="project" value="UniProtKB-SubCell"/>
</dbReference>
<dbReference type="Pfam" id="PF07690">
    <property type="entry name" value="MFS_1"/>
    <property type="match status" value="1"/>
</dbReference>
<feature type="transmembrane region" description="Helical" evidence="7">
    <location>
        <begin position="296"/>
        <end position="316"/>
    </location>
</feature>
<dbReference type="InterPro" id="IPR011701">
    <property type="entry name" value="MFS"/>
</dbReference>
<evidence type="ECO:0000256" key="4">
    <source>
        <dbReference type="ARBA" id="ARBA00022989"/>
    </source>
</evidence>
<dbReference type="InterPro" id="IPR036259">
    <property type="entry name" value="MFS_trans_sf"/>
</dbReference>
<evidence type="ECO:0000256" key="7">
    <source>
        <dbReference type="SAM" id="Phobius"/>
    </source>
</evidence>
<feature type="transmembrane region" description="Helical" evidence="7">
    <location>
        <begin position="150"/>
        <end position="170"/>
    </location>
</feature>
<feature type="transmembrane region" description="Helical" evidence="7">
    <location>
        <begin position="83"/>
        <end position="107"/>
    </location>
</feature>
<reference evidence="9" key="1">
    <citation type="submission" date="2016-11" db="UniProtKB">
        <authorList>
            <consortium name="WormBaseParasite"/>
        </authorList>
    </citation>
    <scope>IDENTIFICATION</scope>
    <source>
        <strain evidence="9">pt0022</strain>
    </source>
</reference>
<evidence type="ECO:0000256" key="5">
    <source>
        <dbReference type="ARBA" id="ARBA00023136"/>
    </source>
</evidence>
<evidence type="ECO:0000256" key="3">
    <source>
        <dbReference type="ARBA" id="ARBA00022692"/>
    </source>
</evidence>
<dbReference type="PANTHER" id="PTHR23505">
    <property type="entry name" value="SPINSTER"/>
    <property type="match status" value="1"/>
</dbReference>
<evidence type="ECO:0000259" key="8">
    <source>
        <dbReference type="PROSITE" id="PS50850"/>
    </source>
</evidence>
<dbReference type="SUPFAM" id="SSF103473">
    <property type="entry name" value="MFS general substrate transporter"/>
    <property type="match status" value="1"/>
</dbReference>
<dbReference type="AlphaFoldDB" id="A0A1I8EYA5"/>
<evidence type="ECO:0000256" key="2">
    <source>
        <dbReference type="ARBA" id="ARBA00022448"/>
    </source>
</evidence>
<dbReference type="PROSITE" id="PS50850">
    <property type="entry name" value="MFS"/>
    <property type="match status" value="1"/>
</dbReference>
<feature type="transmembrane region" description="Helical" evidence="7">
    <location>
        <begin position="322"/>
        <end position="351"/>
    </location>
</feature>
<feature type="transmembrane region" description="Helical" evidence="7">
    <location>
        <begin position="402"/>
        <end position="425"/>
    </location>
</feature>
<dbReference type="STRING" id="6293.A0A1I8EYA5"/>
<name>A0A1I8EYA5_WUCBA</name>
<evidence type="ECO:0000313" key="9">
    <source>
        <dbReference type="WBParaSite" id="maker-PairedContig_686-snap-gene-0.2-mRNA-1"/>
    </source>
</evidence>
<keyword evidence="3 7" id="KW-0812">Transmembrane</keyword>
<feature type="transmembrane region" description="Helical" evidence="7">
    <location>
        <begin position="58"/>
        <end position="77"/>
    </location>
</feature>
<feature type="transmembrane region" description="Helical" evidence="7">
    <location>
        <begin position="31"/>
        <end position="51"/>
    </location>
</feature>
<feature type="transmembrane region" description="Helical" evidence="7">
    <location>
        <begin position="363"/>
        <end position="382"/>
    </location>
</feature>
<proteinExistence type="inferred from homology"/>
<dbReference type="InterPro" id="IPR044770">
    <property type="entry name" value="MFS_spinster-like"/>
</dbReference>
<feature type="transmembrane region" description="Helical" evidence="7">
    <location>
        <begin position="253"/>
        <end position="275"/>
    </location>
</feature>
<comment type="subcellular location">
    <subcellularLocation>
        <location evidence="1">Membrane</location>
        <topology evidence="1">Multi-pass membrane protein</topology>
    </subcellularLocation>
</comment>
<dbReference type="CDD" id="cd17328">
    <property type="entry name" value="MFS_spinster_like"/>
    <property type="match status" value="1"/>
</dbReference>
<feature type="transmembrane region" description="Helical" evidence="7">
    <location>
        <begin position="119"/>
        <end position="138"/>
    </location>
</feature>
<organism evidence="9">
    <name type="scientific">Wuchereria bancrofti</name>
    <dbReference type="NCBI Taxonomy" id="6293"/>
    <lineage>
        <taxon>Eukaryota</taxon>
        <taxon>Metazoa</taxon>
        <taxon>Ecdysozoa</taxon>
        <taxon>Nematoda</taxon>
        <taxon>Chromadorea</taxon>
        <taxon>Rhabditida</taxon>
        <taxon>Spirurina</taxon>
        <taxon>Spiruromorpha</taxon>
        <taxon>Filarioidea</taxon>
        <taxon>Onchocercidae</taxon>
        <taxon>Wuchereria</taxon>
    </lineage>
</organism>
<keyword evidence="5 7" id="KW-0472">Membrane</keyword>
<dbReference type="WBParaSite" id="maker-PairedContig_686-snap-gene-0.2-mRNA-1">
    <property type="protein sequence ID" value="maker-PairedContig_686-snap-gene-0.2-mRNA-1"/>
    <property type="gene ID" value="maker-PairedContig_686-snap-gene-0.2"/>
</dbReference>
<comment type="similarity">
    <text evidence="6">Belongs to the major facilitator superfamily. Spinster (TC 2.A.1.49) family.</text>
</comment>